<accession>A0A8T9B5Q4</accession>
<dbReference type="Gene3D" id="3.80.10.10">
    <property type="entry name" value="Ribonuclease Inhibitor"/>
    <property type="match status" value="1"/>
</dbReference>
<gene>
    <name evidence="2" type="ORF">LARI1_G007925</name>
</gene>
<feature type="region of interest" description="Disordered" evidence="1">
    <location>
        <begin position="81"/>
        <end position="113"/>
    </location>
</feature>
<dbReference type="CDD" id="cd09917">
    <property type="entry name" value="F-box_SF"/>
    <property type="match status" value="1"/>
</dbReference>
<evidence type="ECO:0000313" key="2">
    <source>
        <dbReference type="EMBL" id="TVY15298.1"/>
    </source>
</evidence>
<feature type="compositionally biased region" description="Low complexity" evidence="1">
    <location>
        <begin position="12"/>
        <end position="24"/>
    </location>
</feature>
<organism evidence="2 3">
    <name type="scientific">Lachnellula arida</name>
    <dbReference type="NCBI Taxonomy" id="1316785"/>
    <lineage>
        <taxon>Eukaryota</taxon>
        <taxon>Fungi</taxon>
        <taxon>Dikarya</taxon>
        <taxon>Ascomycota</taxon>
        <taxon>Pezizomycotina</taxon>
        <taxon>Leotiomycetes</taxon>
        <taxon>Helotiales</taxon>
        <taxon>Lachnaceae</taxon>
        <taxon>Lachnellula</taxon>
    </lineage>
</organism>
<feature type="compositionally biased region" description="Polar residues" evidence="1">
    <location>
        <begin position="30"/>
        <end position="53"/>
    </location>
</feature>
<dbReference type="Proteomes" id="UP000469559">
    <property type="component" value="Unassembled WGS sequence"/>
</dbReference>
<evidence type="ECO:0000313" key="3">
    <source>
        <dbReference type="Proteomes" id="UP000469559"/>
    </source>
</evidence>
<dbReference type="AlphaFoldDB" id="A0A8T9B5Q4"/>
<feature type="region of interest" description="Disordered" evidence="1">
    <location>
        <begin position="708"/>
        <end position="734"/>
    </location>
</feature>
<feature type="compositionally biased region" description="Polar residues" evidence="1">
    <location>
        <begin position="569"/>
        <end position="588"/>
    </location>
</feature>
<comment type="caution">
    <text evidence="2">The sequence shown here is derived from an EMBL/GenBank/DDBJ whole genome shotgun (WGS) entry which is preliminary data.</text>
</comment>
<keyword evidence="3" id="KW-1185">Reference proteome</keyword>
<feature type="compositionally biased region" description="Basic and acidic residues" evidence="1">
    <location>
        <begin position="523"/>
        <end position="536"/>
    </location>
</feature>
<dbReference type="EMBL" id="QGMF01000525">
    <property type="protein sequence ID" value="TVY15298.1"/>
    <property type="molecule type" value="Genomic_DNA"/>
</dbReference>
<evidence type="ECO:0008006" key="4">
    <source>
        <dbReference type="Google" id="ProtNLM"/>
    </source>
</evidence>
<name>A0A8T9B5Q4_9HELO</name>
<feature type="region of interest" description="Disordered" evidence="1">
    <location>
        <begin position="1"/>
        <end position="58"/>
    </location>
</feature>
<feature type="compositionally biased region" description="Basic and acidic residues" evidence="1">
    <location>
        <begin position="708"/>
        <end position="722"/>
    </location>
</feature>
<dbReference type="OrthoDB" id="3210378at2759"/>
<protein>
    <recommendedName>
        <fullName evidence="4">F-box domain-containing protein</fullName>
    </recommendedName>
</protein>
<proteinExistence type="predicted"/>
<feature type="compositionally biased region" description="Low complexity" evidence="1">
    <location>
        <begin position="543"/>
        <end position="554"/>
    </location>
</feature>
<feature type="compositionally biased region" description="Polar residues" evidence="1">
    <location>
        <begin position="95"/>
        <end position="111"/>
    </location>
</feature>
<dbReference type="InterPro" id="IPR032675">
    <property type="entry name" value="LRR_dom_sf"/>
</dbReference>
<feature type="non-terminal residue" evidence="2">
    <location>
        <position position="931"/>
    </location>
</feature>
<sequence>MASPRMFARPGSAGSSSTSRSSFESRNKSPLSVSSSADYMSSRTSHDSSFSNDESGHSPAKIWMSGRRSYTEPIVKVSSYSRYDTGGEGRPKTLMTPQRLSRRPQSPTGPTFDTIYTPKALGEGFRNLPEEILLVVLAELKKVHLDAGSLSCSTCWMRDLTSLSLSCKKWWGAARTALYEDVQLNGNDSILHTKKKLKMKYGTRLKLLRRTLRARPDLAEYVRILKVPAMPDAAKNQKEQNEYLDQVASVIMACPNLERLPGFHPAYTHEFPRFVHALSTRKKLQERVWIISESPFQRQHRYKPSDDSDYLTPVIAPNSLLPEQSIDFLMFHSNWSHLKTLVLHCNQGGIVDSPLLVDTFEQLPSLENLHLSSFSESSFNDTTLLSLPPLRSLRLDNLPGVTDNGLSSFASDGKSDSLKSFSLISLPLLSLPVLARLFSHLKSLTHFTISQVPSPSLPAGVDIFLHPYLASSTLQYLHWEFTNPGDTRANEILSKAISFSGFPALRTLRAPTDSDGSLQKLCKPRDRIELPGDRYRTVGSQGGMSLSQSMPSMPYAAPTRPFSAGHGQSGSRNSNYQPSPTGSAFSTNLEKKSRHSAESNIQDAGTSLAIARRTAQRRIDTAVSQPQYHIIIWDAEGQFLERFEVGGFIGDLGSRINYSLRPDVEGMDEAVCGIEGAGGLLDGGEETNVRDGCTGSWNLEAGVRSKGKGKDRWWHTERDHLPDPSPLSSNNERTNKPQTQALEQFNFPKGHHPPIQSNPIVKMHFFHHIHILLLTFSLLTLTSAWGRNRNQEPVPVASPSNANTALAAITALQNEYKTRMTLHEKTMLPLSTRLTTLFESLHVDVATIPFGTLLDIAVEVVADAKAKQKGYDYDTAIDIDAEILALKKALLQRTPGGVLEEWLRASRGNSRVLEEARGVLRDMAVENEGLR</sequence>
<evidence type="ECO:0000256" key="1">
    <source>
        <dbReference type="SAM" id="MobiDB-lite"/>
    </source>
</evidence>
<feature type="region of interest" description="Disordered" evidence="1">
    <location>
        <begin position="513"/>
        <end position="602"/>
    </location>
</feature>
<dbReference type="SUPFAM" id="SSF52047">
    <property type="entry name" value="RNI-like"/>
    <property type="match status" value="1"/>
</dbReference>
<reference evidence="2 3" key="1">
    <citation type="submission" date="2018-05" db="EMBL/GenBank/DDBJ databases">
        <title>Whole genome sequencing for identification of molecular markers to develop diagnostic detection tools for the regulated plant pathogen Lachnellula willkommii.</title>
        <authorList>
            <person name="Giroux E."/>
            <person name="Bilodeau G."/>
        </authorList>
    </citation>
    <scope>NUCLEOTIDE SEQUENCE [LARGE SCALE GENOMIC DNA]</scope>
    <source>
        <strain evidence="2 3">CBS 203.66</strain>
    </source>
</reference>